<reference evidence="11" key="1">
    <citation type="submission" date="2021-06" db="EMBL/GenBank/DDBJ databases">
        <authorList>
            <person name="Hodson N. C."/>
            <person name="Mongue J. A."/>
            <person name="Jaron S. K."/>
        </authorList>
    </citation>
    <scope>NUCLEOTIDE SEQUENCE</scope>
</reference>
<dbReference type="InterPro" id="IPR054713">
    <property type="entry name" value="GMIP/FCHO2-like_FCH"/>
</dbReference>
<keyword evidence="5" id="KW-0472">Membrane</keyword>
<feature type="compositionally biased region" description="Polar residues" evidence="8">
    <location>
        <begin position="587"/>
        <end position="596"/>
    </location>
</feature>
<dbReference type="PROSITE" id="PS51741">
    <property type="entry name" value="F_BAR"/>
    <property type="match status" value="1"/>
</dbReference>
<evidence type="ECO:0000256" key="8">
    <source>
        <dbReference type="SAM" id="MobiDB-lite"/>
    </source>
</evidence>
<comment type="similarity">
    <text evidence="2">Belongs to the FCHO family.</text>
</comment>
<keyword evidence="3" id="KW-0254">Endocytosis</keyword>
<comment type="subcellular location">
    <subcellularLocation>
        <location evidence="1">Membrane</location>
        <location evidence="1">Clathrin-coated pit</location>
        <topology evidence="1">Peripheral membrane protein</topology>
        <orientation evidence="1">Cytoplasmic side</orientation>
    </subcellularLocation>
</comment>
<evidence type="ECO:0000256" key="4">
    <source>
        <dbReference type="ARBA" id="ARBA00023054"/>
    </source>
</evidence>
<feature type="region of interest" description="Disordered" evidence="8">
    <location>
        <begin position="278"/>
        <end position="304"/>
    </location>
</feature>
<feature type="compositionally biased region" description="Basic and acidic residues" evidence="8">
    <location>
        <begin position="459"/>
        <end position="468"/>
    </location>
</feature>
<dbReference type="GO" id="GO:0048268">
    <property type="term" value="P:clathrin coat assembly"/>
    <property type="evidence" value="ECO:0007669"/>
    <property type="project" value="TreeGrafter"/>
</dbReference>
<feature type="compositionally biased region" description="Low complexity" evidence="8">
    <location>
        <begin position="518"/>
        <end position="537"/>
    </location>
</feature>
<dbReference type="Pfam" id="PF22699">
    <property type="entry name" value="GMIP-like_FCH"/>
    <property type="match status" value="1"/>
</dbReference>
<dbReference type="CDD" id="cd07648">
    <property type="entry name" value="F-BAR_FCHO"/>
    <property type="match status" value="1"/>
</dbReference>
<dbReference type="PANTHER" id="PTHR23065:SF15">
    <property type="entry name" value="AT02057P"/>
    <property type="match status" value="1"/>
</dbReference>
<proteinExistence type="inferred from homology"/>
<comment type="caution">
    <text evidence="11">The sequence shown here is derived from an EMBL/GenBank/DDBJ whole genome shotgun (WGS) entry which is preliminary data.</text>
</comment>
<dbReference type="Proteomes" id="UP000708208">
    <property type="component" value="Unassembled WGS sequence"/>
</dbReference>
<dbReference type="GO" id="GO:0072583">
    <property type="term" value="P:clathrin-dependent endocytosis"/>
    <property type="evidence" value="ECO:0007669"/>
    <property type="project" value="TreeGrafter"/>
</dbReference>
<feature type="compositionally biased region" description="Pro residues" evidence="8">
    <location>
        <begin position="538"/>
        <end position="549"/>
    </location>
</feature>
<dbReference type="SMART" id="SM00055">
    <property type="entry name" value="FCH"/>
    <property type="match status" value="1"/>
</dbReference>
<keyword evidence="5" id="KW-0168">Coated pit</keyword>
<feature type="domain" description="F-BAR" evidence="10">
    <location>
        <begin position="3"/>
        <end position="249"/>
    </location>
</feature>
<name>A0A8J2JQE8_9HEXA</name>
<evidence type="ECO:0000256" key="2">
    <source>
        <dbReference type="ARBA" id="ARBA00011064"/>
    </source>
</evidence>
<dbReference type="InterPro" id="IPR001060">
    <property type="entry name" value="FCH_dom"/>
</dbReference>
<dbReference type="InterPro" id="IPR018808">
    <property type="entry name" value="Muniscin_C"/>
</dbReference>
<feature type="compositionally biased region" description="Polar residues" evidence="8">
    <location>
        <begin position="335"/>
        <end position="376"/>
    </location>
</feature>
<keyword evidence="12" id="KW-1185">Reference proteome</keyword>
<evidence type="ECO:0000256" key="6">
    <source>
        <dbReference type="PROSITE-ProRule" id="PRU01077"/>
    </source>
</evidence>
<feature type="compositionally biased region" description="Polar residues" evidence="8">
    <location>
        <begin position="614"/>
        <end position="638"/>
    </location>
</feature>
<dbReference type="OrthoDB" id="5593455at2759"/>
<dbReference type="Pfam" id="PF10291">
    <property type="entry name" value="muHD"/>
    <property type="match status" value="1"/>
</dbReference>
<feature type="compositionally biased region" description="Basic residues" evidence="8">
    <location>
        <begin position="382"/>
        <end position="398"/>
    </location>
</feature>
<dbReference type="GO" id="GO:0030136">
    <property type="term" value="C:clathrin-coated vesicle"/>
    <property type="evidence" value="ECO:0007669"/>
    <property type="project" value="TreeGrafter"/>
</dbReference>
<evidence type="ECO:0000259" key="9">
    <source>
        <dbReference type="PROSITE" id="PS51072"/>
    </source>
</evidence>
<evidence type="ECO:0000313" key="12">
    <source>
        <dbReference type="Proteomes" id="UP000708208"/>
    </source>
</evidence>
<accession>A0A8J2JQE8</accession>
<dbReference type="PROSITE" id="PS51072">
    <property type="entry name" value="MHD"/>
    <property type="match status" value="1"/>
</dbReference>
<feature type="region of interest" description="Disordered" evidence="8">
    <location>
        <begin position="505"/>
        <end position="562"/>
    </location>
</feature>
<gene>
    <name evidence="11" type="ORF">AFUS01_LOCUS14170</name>
</gene>
<dbReference type="InterPro" id="IPR031160">
    <property type="entry name" value="F_BAR_dom"/>
</dbReference>
<evidence type="ECO:0000256" key="5">
    <source>
        <dbReference type="ARBA" id="ARBA00023176"/>
    </source>
</evidence>
<evidence type="ECO:0000256" key="1">
    <source>
        <dbReference type="ARBA" id="ARBA00004283"/>
    </source>
</evidence>
<dbReference type="InterPro" id="IPR028565">
    <property type="entry name" value="MHD"/>
</dbReference>
<dbReference type="AlphaFoldDB" id="A0A8J2JQE8"/>
<evidence type="ECO:0000313" key="11">
    <source>
        <dbReference type="EMBL" id="CAG7725197.1"/>
    </source>
</evidence>
<feature type="region of interest" description="Disordered" evidence="8">
    <location>
        <begin position="335"/>
        <end position="480"/>
    </location>
</feature>
<dbReference type="GO" id="GO:0005905">
    <property type="term" value="C:clathrin-coated pit"/>
    <property type="evidence" value="ECO:0007669"/>
    <property type="project" value="UniProtKB-SubCell"/>
</dbReference>
<feature type="compositionally biased region" description="Low complexity" evidence="8">
    <location>
        <begin position="280"/>
        <end position="295"/>
    </location>
</feature>
<organism evidence="11 12">
    <name type="scientific">Allacma fusca</name>
    <dbReference type="NCBI Taxonomy" id="39272"/>
    <lineage>
        <taxon>Eukaryota</taxon>
        <taxon>Metazoa</taxon>
        <taxon>Ecdysozoa</taxon>
        <taxon>Arthropoda</taxon>
        <taxon>Hexapoda</taxon>
        <taxon>Collembola</taxon>
        <taxon>Symphypleona</taxon>
        <taxon>Sminthuridae</taxon>
        <taxon>Allacma</taxon>
    </lineage>
</organism>
<keyword evidence="4 6" id="KW-0175">Coiled coil</keyword>
<evidence type="ECO:0000256" key="3">
    <source>
        <dbReference type="ARBA" id="ARBA00022583"/>
    </source>
</evidence>
<evidence type="ECO:0000256" key="7">
    <source>
        <dbReference type="SAM" id="Coils"/>
    </source>
</evidence>
<feature type="region of interest" description="Disordered" evidence="8">
    <location>
        <begin position="578"/>
        <end position="649"/>
    </location>
</feature>
<dbReference type="EMBL" id="CAJVCH010118799">
    <property type="protein sequence ID" value="CAG7725197.1"/>
    <property type="molecule type" value="Genomic_DNA"/>
</dbReference>
<feature type="domain" description="MHD" evidence="9">
    <location>
        <begin position="658"/>
        <end position="945"/>
    </location>
</feature>
<sequence length="956" mass="105434">MTIDFSEHFWGSKNNGFDVLYHNMKYGLTASKELGEFFRERSAIEEAHSKSLSKLARISANGTPQGTFAPLWQILKNSTERLASIHLQMMQKIQDLVKELAKYADELQKKYKTVKDEEASTLETVQGIQNITATVQKAKDIYFQRAQELEKLQKDNASQKDIEKAEAKAKKALEDYKLWIGKYSICRDDFEKKMTQACIHFQEVEVAQLTQMKEFLDTYAAVLENNHEMIGQVHEEFRRQCTEMTIENLLEQFVKLKSTGVEKPGNWSLEVEDIGQMDKSSAGSVGSGDASVNGDRTTGEKKREGNIDISVEEIRTSKGSRRTTSLLNLFIPLSQGNKANSSSKGNDSPSLDLSTGLGQTQPNAASKSTLARTANRGSKWFLRSRRDKKKEKKSRGKKKDATSLSSKDDKSDGDEKDESHKSDTPTAEIDEEGYTVRPKTTWENDKSSFYSSSDSDSDDERKRLRIEIKPLNNGTTPLSASVDELRTTMENLTLSPLGMQVLQGRKVLHDTDSQMKRSQSVSQQIGSSSPPSRHPYTPLSPPVPPPNPRSSPKLPLNGSSSRYADLGDIFAEVGEMQPSLPPKASAAQRNTPTPTSGIAIPRPPSRPRHDALLQRNTSSPSPAMSRTESIGSLDTRSVGSHVIGSRGPSPLTIGMADSIPLAVAFHEIVHACFRGNDENRCQVKMTGDMMVSFPAGIIQVFANNPLPAQLAFRVRTSQPLDNLSSNSELVNVQEDGNELTFEFNMSALIVLLKKHAEQNANASYFNVDILKYHIKPKPGASSCPLHLVAFWKCEKSQTDLRIDYKYNSHAMAPVQSEVPTVPTKVSPAAPALFQVCIAAPVDGGVKSMQSKPTGQWYPSTNRACWKMPCLSSTNENAGVGSLRARFEITSGPSSHGTIAAQFSCENSTLSGSEFTLVGTGYRVSLIKKRFVSGKYTCDTDDVSQRYAVPPDTVTEV</sequence>
<evidence type="ECO:0008006" key="13">
    <source>
        <dbReference type="Google" id="ProtNLM"/>
    </source>
</evidence>
<feature type="coiled-coil region" evidence="7">
    <location>
        <begin position="86"/>
        <end position="117"/>
    </location>
</feature>
<evidence type="ECO:0000259" key="10">
    <source>
        <dbReference type="PROSITE" id="PS51741"/>
    </source>
</evidence>
<dbReference type="PANTHER" id="PTHR23065">
    <property type="entry name" value="PROLINE-SERINE-THREONINE PHOSPHATASE INTERACTING PROTEIN 1"/>
    <property type="match status" value="1"/>
</dbReference>
<protein>
    <recommendedName>
        <fullName evidence="13">F-BAR domain only protein 2</fullName>
    </recommendedName>
</protein>
<dbReference type="GO" id="GO:0005886">
    <property type="term" value="C:plasma membrane"/>
    <property type="evidence" value="ECO:0007669"/>
    <property type="project" value="TreeGrafter"/>
</dbReference>